<dbReference type="eggNOG" id="KOG0504">
    <property type="taxonomic scope" value="Eukaryota"/>
</dbReference>
<feature type="repeat" description="ANK" evidence="4">
    <location>
        <begin position="813"/>
        <end position="845"/>
    </location>
</feature>
<dbReference type="GeneID" id="20354344"/>
<dbReference type="STRING" id="644352.J3PK39"/>
<feature type="repeat" description="ANK" evidence="4">
    <location>
        <begin position="616"/>
        <end position="648"/>
    </location>
</feature>
<feature type="repeat" description="ANK" evidence="4">
    <location>
        <begin position="648"/>
        <end position="680"/>
    </location>
</feature>
<feature type="repeat" description="ANK" evidence="4">
    <location>
        <begin position="780"/>
        <end position="812"/>
    </location>
</feature>
<dbReference type="RefSeq" id="XP_009230074.1">
    <property type="nucleotide sequence ID" value="XM_009231810.1"/>
</dbReference>
<dbReference type="Proteomes" id="UP000006039">
    <property type="component" value="Unassembled WGS sequence"/>
</dbReference>
<dbReference type="InterPro" id="IPR010730">
    <property type="entry name" value="HET"/>
</dbReference>
<keyword evidence="2" id="KW-0677">Repeat</keyword>
<evidence type="ECO:0000259" key="6">
    <source>
        <dbReference type="Pfam" id="PF06985"/>
    </source>
</evidence>
<dbReference type="AlphaFoldDB" id="J3PK39"/>
<evidence type="ECO:0000313" key="9">
    <source>
        <dbReference type="Proteomes" id="UP000006039"/>
    </source>
</evidence>
<dbReference type="OrthoDB" id="194358at2759"/>
<dbReference type="InterPro" id="IPR002110">
    <property type="entry name" value="Ankyrin_rpt"/>
</dbReference>
<dbReference type="Pfam" id="PF06985">
    <property type="entry name" value="HET"/>
    <property type="match status" value="1"/>
</dbReference>
<organism evidence="7">
    <name type="scientific">Gaeumannomyces tritici (strain R3-111a-1)</name>
    <name type="common">Wheat and barley take-all root rot fungus</name>
    <name type="synonym">Gaeumannomyces graminis var. tritici</name>
    <dbReference type="NCBI Taxonomy" id="644352"/>
    <lineage>
        <taxon>Eukaryota</taxon>
        <taxon>Fungi</taxon>
        <taxon>Dikarya</taxon>
        <taxon>Ascomycota</taxon>
        <taxon>Pezizomycotina</taxon>
        <taxon>Sordariomycetes</taxon>
        <taxon>Sordariomycetidae</taxon>
        <taxon>Magnaporthales</taxon>
        <taxon>Magnaporthaceae</taxon>
        <taxon>Gaeumannomyces</taxon>
    </lineage>
</organism>
<evidence type="ECO:0000256" key="4">
    <source>
        <dbReference type="PROSITE-ProRule" id="PRU00023"/>
    </source>
</evidence>
<dbReference type="PANTHER" id="PTHR24161">
    <property type="entry name" value="ANK_REP_REGION DOMAIN-CONTAINING PROTEIN-RELATED"/>
    <property type="match status" value="1"/>
</dbReference>
<feature type="region of interest" description="Disordered" evidence="5">
    <location>
        <begin position="1"/>
        <end position="30"/>
    </location>
</feature>
<proteinExistence type="predicted"/>
<protein>
    <recommendedName>
        <fullName evidence="1">protein S-acyltransferase</fullName>
        <ecNumber evidence="1">2.3.1.225</ecNumber>
    </recommendedName>
</protein>
<reference evidence="7" key="3">
    <citation type="submission" date="2010-09" db="EMBL/GenBank/DDBJ databases">
        <title>Annotation of Gaeumannomyces graminis var. tritici R3-111a-1.</title>
        <authorList>
            <consortium name="The Broad Institute Genome Sequencing Platform"/>
            <person name="Ma L.-J."/>
            <person name="Dead R."/>
            <person name="Young S.K."/>
            <person name="Zeng Q."/>
            <person name="Gargeya S."/>
            <person name="Fitzgerald M."/>
            <person name="Haas B."/>
            <person name="Abouelleil A."/>
            <person name="Alvarado L."/>
            <person name="Arachchi H.M."/>
            <person name="Berlin A."/>
            <person name="Brown A."/>
            <person name="Chapman S.B."/>
            <person name="Chen Z."/>
            <person name="Dunbar C."/>
            <person name="Freedman E."/>
            <person name="Gearin G."/>
            <person name="Gellesch M."/>
            <person name="Goldberg J."/>
            <person name="Griggs A."/>
            <person name="Gujja S."/>
            <person name="Heiman D."/>
            <person name="Howarth C."/>
            <person name="Larson L."/>
            <person name="Lui A."/>
            <person name="MacDonald P.J.P."/>
            <person name="Mehta T."/>
            <person name="Montmayeur A."/>
            <person name="Murphy C."/>
            <person name="Neiman D."/>
            <person name="Pearson M."/>
            <person name="Priest M."/>
            <person name="Roberts A."/>
            <person name="Saif S."/>
            <person name="Shea T."/>
            <person name="Shenoy N."/>
            <person name="Sisk P."/>
            <person name="Stolte C."/>
            <person name="Sykes S."/>
            <person name="Yandava C."/>
            <person name="Wortman J."/>
            <person name="Nusbaum C."/>
            <person name="Birren B."/>
        </authorList>
    </citation>
    <scope>NUCLEOTIDE SEQUENCE</scope>
    <source>
        <strain evidence="7">R3-111a-1</strain>
    </source>
</reference>
<reference evidence="9" key="1">
    <citation type="submission" date="2010-07" db="EMBL/GenBank/DDBJ databases">
        <title>The genome sequence of Gaeumannomyces graminis var. tritici strain R3-111a-1.</title>
        <authorList>
            <consortium name="The Broad Institute Genome Sequencing Platform"/>
            <person name="Ma L.-J."/>
            <person name="Dead R."/>
            <person name="Young S."/>
            <person name="Zeng Q."/>
            <person name="Koehrsen M."/>
            <person name="Alvarado L."/>
            <person name="Berlin A."/>
            <person name="Chapman S.B."/>
            <person name="Chen Z."/>
            <person name="Freedman E."/>
            <person name="Gellesch M."/>
            <person name="Goldberg J."/>
            <person name="Griggs A."/>
            <person name="Gujja S."/>
            <person name="Heilman E.R."/>
            <person name="Heiman D."/>
            <person name="Hepburn T."/>
            <person name="Howarth C."/>
            <person name="Jen D."/>
            <person name="Larson L."/>
            <person name="Mehta T."/>
            <person name="Neiman D."/>
            <person name="Pearson M."/>
            <person name="Roberts A."/>
            <person name="Saif S."/>
            <person name="Shea T."/>
            <person name="Shenoy N."/>
            <person name="Sisk P."/>
            <person name="Stolte C."/>
            <person name="Sykes S."/>
            <person name="Walk T."/>
            <person name="White J."/>
            <person name="Yandava C."/>
            <person name="Haas B."/>
            <person name="Nusbaum C."/>
            <person name="Birren B."/>
        </authorList>
    </citation>
    <scope>NUCLEOTIDE SEQUENCE [LARGE SCALE GENOMIC DNA]</scope>
    <source>
        <strain evidence="9">R3-111a-1</strain>
    </source>
</reference>
<dbReference type="VEuPathDB" id="FungiDB:GGTG_13886"/>
<dbReference type="PANTHER" id="PTHR24161:SF85">
    <property type="entry name" value="PALMITOYLTRANSFERASE HIP14"/>
    <property type="match status" value="1"/>
</dbReference>
<feature type="repeat" description="ANK" evidence="4">
    <location>
        <begin position="747"/>
        <end position="779"/>
    </location>
</feature>
<dbReference type="SUPFAM" id="SSF48403">
    <property type="entry name" value="Ankyrin repeat"/>
    <property type="match status" value="1"/>
</dbReference>
<reference evidence="8" key="5">
    <citation type="submission" date="2018-04" db="UniProtKB">
        <authorList>
            <consortium name="EnsemblFungi"/>
        </authorList>
    </citation>
    <scope>IDENTIFICATION</scope>
    <source>
        <strain evidence="8">R3-111a-1</strain>
    </source>
</reference>
<dbReference type="EMBL" id="GL385466">
    <property type="protein sequence ID" value="EJT68542.1"/>
    <property type="molecule type" value="Genomic_DNA"/>
</dbReference>
<evidence type="ECO:0000313" key="8">
    <source>
        <dbReference type="EnsemblFungi" id="EJT68542"/>
    </source>
</evidence>
<evidence type="ECO:0000256" key="1">
    <source>
        <dbReference type="ARBA" id="ARBA00012210"/>
    </source>
</evidence>
<dbReference type="GO" id="GO:0019706">
    <property type="term" value="F:protein-cysteine S-palmitoyltransferase activity"/>
    <property type="evidence" value="ECO:0007669"/>
    <property type="project" value="UniProtKB-EC"/>
</dbReference>
<dbReference type="PROSITE" id="PS50297">
    <property type="entry name" value="ANK_REP_REGION"/>
    <property type="match status" value="7"/>
</dbReference>
<evidence type="ECO:0000256" key="5">
    <source>
        <dbReference type="SAM" id="MobiDB-lite"/>
    </source>
</evidence>
<dbReference type="Gene3D" id="1.25.40.20">
    <property type="entry name" value="Ankyrin repeat-containing domain"/>
    <property type="match status" value="4"/>
</dbReference>
<dbReference type="InterPro" id="IPR036770">
    <property type="entry name" value="Ankyrin_rpt-contain_sf"/>
</dbReference>
<gene>
    <name evidence="8" type="primary">20354344</name>
    <name evidence="7" type="ORF">GGTG_13886</name>
</gene>
<reference evidence="8" key="4">
    <citation type="journal article" date="2015" name="G3 (Bethesda)">
        <title>Genome sequences of three phytopathogenic species of the Magnaporthaceae family of fungi.</title>
        <authorList>
            <person name="Okagaki L.H."/>
            <person name="Nunes C.C."/>
            <person name="Sailsbery J."/>
            <person name="Clay B."/>
            <person name="Brown D."/>
            <person name="John T."/>
            <person name="Oh Y."/>
            <person name="Young N."/>
            <person name="Fitzgerald M."/>
            <person name="Haas B.J."/>
            <person name="Zeng Q."/>
            <person name="Young S."/>
            <person name="Adiconis X."/>
            <person name="Fan L."/>
            <person name="Levin J.Z."/>
            <person name="Mitchell T.K."/>
            <person name="Okubara P.A."/>
            <person name="Farman M.L."/>
            <person name="Kohn L.M."/>
            <person name="Birren B."/>
            <person name="Ma L.-J."/>
            <person name="Dean R.A."/>
        </authorList>
    </citation>
    <scope>NUCLEOTIDE SEQUENCE</scope>
    <source>
        <strain evidence="8">R3-111a-1</strain>
    </source>
</reference>
<accession>J3PK39</accession>
<dbReference type="PRINTS" id="PR01415">
    <property type="entry name" value="ANKYRIN"/>
</dbReference>
<dbReference type="EC" id="2.3.1.225" evidence="1"/>
<reference evidence="7" key="2">
    <citation type="submission" date="2010-07" db="EMBL/GenBank/DDBJ databases">
        <authorList>
            <consortium name="The Broad Institute Genome Sequencing Platform"/>
            <consortium name="Broad Institute Genome Sequencing Center for Infectious Disease"/>
            <person name="Ma L.-J."/>
            <person name="Dead R."/>
            <person name="Young S."/>
            <person name="Zeng Q."/>
            <person name="Koehrsen M."/>
            <person name="Alvarado L."/>
            <person name="Berlin A."/>
            <person name="Chapman S.B."/>
            <person name="Chen Z."/>
            <person name="Freedman E."/>
            <person name="Gellesch M."/>
            <person name="Goldberg J."/>
            <person name="Griggs A."/>
            <person name="Gujja S."/>
            <person name="Heilman E.R."/>
            <person name="Heiman D."/>
            <person name="Hepburn T."/>
            <person name="Howarth C."/>
            <person name="Jen D."/>
            <person name="Larson L."/>
            <person name="Mehta T."/>
            <person name="Neiman D."/>
            <person name="Pearson M."/>
            <person name="Roberts A."/>
            <person name="Saif S."/>
            <person name="Shea T."/>
            <person name="Shenoy N."/>
            <person name="Sisk P."/>
            <person name="Stolte C."/>
            <person name="Sykes S."/>
            <person name="Walk T."/>
            <person name="White J."/>
            <person name="Yandava C."/>
            <person name="Haas B."/>
            <person name="Nusbaum C."/>
            <person name="Birren B."/>
        </authorList>
    </citation>
    <scope>NUCLEOTIDE SEQUENCE</scope>
    <source>
        <strain evidence="7">R3-111a-1</strain>
    </source>
</reference>
<keyword evidence="3 4" id="KW-0040">ANK repeat</keyword>
<evidence type="ECO:0000313" key="7">
    <source>
        <dbReference type="EMBL" id="EJT68542.1"/>
    </source>
</evidence>
<dbReference type="Pfam" id="PF00023">
    <property type="entry name" value="Ank"/>
    <property type="match status" value="2"/>
</dbReference>
<dbReference type="SMART" id="SM00248">
    <property type="entry name" value="ANK"/>
    <property type="match status" value="7"/>
</dbReference>
<name>J3PK39_GAET3</name>
<feature type="repeat" description="ANK" evidence="4">
    <location>
        <begin position="681"/>
        <end position="713"/>
    </location>
</feature>
<feature type="domain" description="Heterokaryon incompatibility" evidence="6">
    <location>
        <begin position="84"/>
        <end position="247"/>
    </location>
</feature>
<dbReference type="EnsemblFungi" id="EJT68542">
    <property type="protein sequence ID" value="EJT68542"/>
    <property type="gene ID" value="GGTG_13886"/>
</dbReference>
<dbReference type="Pfam" id="PF12796">
    <property type="entry name" value="Ank_2"/>
    <property type="match status" value="2"/>
</dbReference>
<sequence>MAASVRSEPGPKFGRATSRASGVPADDSGDRASGSLGNEYCYSPLPHHSIRLLRLMPHKDKEAPIRCQLFEYSLQEPGQGIHLYEALSYVWGSQENKLPIYLQSTDRGGCSSATPTTGDDHCLLVTANLHKALSCVRNRLLERVLWIDAVCIDQGNEDEKGRQVRSMAKIYANASRVIVWLGEAVDDGDQALEAIRMAAREHMDPTIYQPGHQATHAHQPANSAINRQAVLKLLQRPWFQRIWVLQEVAAARNIVVKCGSVEIDGHAFCSGMDALKPYQSSQELSSLIRSVAYLVRGASFRPRFEHGLASSQGFSLGIRPLSELVDMYHDRKATERRDKVYALLGMSLGDPSAAGLSANYETSWKDVFRKLIQFCLSDQVRVSTWNASEVAVVDAKGYLLGEVTLIREDYLPQIGRQTTGVTWKCVSGYYDTEENRSFDFTLQTSAKTIEKGDFVCFIEGAPTPTIVRLRDGFWTIVMIALPRTNDLPKWTAPKAKFLTDFLLVWDWGGARKSQAGNDYGGFIGNRGAPKCSKEGCKFQDAIGWWSLGVSLNGIERYGEAVQNLRKAVGISSLGAVSRSEGNTGHVCWREEDENAMMAMNELDGKGAAMEAGYKERGYTPLWWAVEEGCEAFTRLLLENGAGVEAKKSQHELLRSAVKQGHKAVVRLLVDQGADIKAKNRERDTPLHLAAYKGHEAVARLLVDQGADIEAKNDSRQTPLHFTAYSGQEAVARLLVDQGADIKATNEFQQTPLHIAAMRGYEAVTRLLVDQGADIEAKDRRQQTPLHLAAYYGHEAVARLLVGQGADIKAKNREGETPLHLAAYKGHEAVARLLVDRGADIEAKDSLWQTPLLLAARNGHEAVVKLFRS</sequence>
<evidence type="ECO:0000256" key="3">
    <source>
        <dbReference type="ARBA" id="ARBA00023043"/>
    </source>
</evidence>
<dbReference type="PROSITE" id="PS50088">
    <property type="entry name" value="ANK_REPEAT"/>
    <property type="match status" value="7"/>
</dbReference>
<keyword evidence="9" id="KW-1185">Reference proteome</keyword>
<evidence type="ECO:0000256" key="2">
    <source>
        <dbReference type="ARBA" id="ARBA00022737"/>
    </source>
</evidence>
<feature type="repeat" description="ANK" evidence="4">
    <location>
        <begin position="714"/>
        <end position="746"/>
    </location>
</feature>